<sequence length="501" mass="55322">MSLLLTITSFVTNTHIFYLIFFILKFHQHKLITLLRLKKRRRILTRPNSLSLSGIRSHQSSAVLAYRVLRVEFGFRIEIEMESSSAVLAGLQPNYLLCPSRNPSSSSTFLRPFSTHHSSHSPSLKLQKQLPLACYQAVPPSPIRRSATLSDTLRTETSELADIEWENLGFGFVPTDYMYVMKCAQGGSFSDGELQRFGNIELNPSAGVLNYGQGLFEGMKAYRKQDGNILLFRPEENASRMRLGAERMCMPSPTIDQFVEAVKATVLANKRWVPPPGKGSLYIRPLLMGSGAVLGLAPAPEYTFLIYVSPVGNYFKEGVAPINLIVEHELHRATPGGTGGVKTIGNYAAVLKAQSAAKAKGYSDVLYLDCVHKKYLEEVSSCNIFVVKGDVISTPSIKGTILPGITRKSIIDVARNQGFQVEERAVDVDELLEADEVFCTGTAVVVSPVGSITYQDKRVSYGESGFGAVSQKLYSVLTRLQMGLIEDKMDWTVELNPAKAY</sequence>
<evidence type="ECO:0000256" key="3">
    <source>
        <dbReference type="ARBA" id="ARBA00004931"/>
    </source>
</evidence>
<dbReference type="PANTHER" id="PTHR42825:SF2">
    <property type="entry name" value="BRANCHED-CHAIN-AMINO-ACID AMINOTRANSFERASE 3, CHLOROPLASTIC-RELATED"/>
    <property type="match status" value="1"/>
</dbReference>
<organism evidence="18 19">
    <name type="scientific">Rosa chinensis</name>
    <name type="common">China rose</name>
    <dbReference type="NCBI Taxonomy" id="74649"/>
    <lineage>
        <taxon>Eukaryota</taxon>
        <taxon>Viridiplantae</taxon>
        <taxon>Streptophyta</taxon>
        <taxon>Embryophyta</taxon>
        <taxon>Tracheophyta</taxon>
        <taxon>Spermatophyta</taxon>
        <taxon>Magnoliopsida</taxon>
        <taxon>eudicotyledons</taxon>
        <taxon>Gunneridae</taxon>
        <taxon>Pentapetalae</taxon>
        <taxon>rosids</taxon>
        <taxon>fabids</taxon>
        <taxon>Rosales</taxon>
        <taxon>Rosaceae</taxon>
        <taxon>Rosoideae</taxon>
        <taxon>Rosoideae incertae sedis</taxon>
        <taxon>Rosa</taxon>
    </lineage>
</organism>
<comment type="catalytic activity">
    <reaction evidence="14 17">
        <text>L-leucine + 2-oxoglutarate = 4-methyl-2-oxopentanoate + L-glutamate</text>
        <dbReference type="Rhea" id="RHEA:18321"/>
        <dbReference type="ChEBI" id="CHEBI:16810"/>
        <dbReference type="ChEBI" id="CHEBI:17865"/>
        <dbReference type="ChEBI" id="CHEBI:29985"/>
        <dbReference type="ChEBI" id="CHEBI:57427"/>
        <dbReference type="EC" id="2.6.1.42"/>
    </reaction>
</comment>
<dbReference type="InterPro" id="IPR043132">
    <property type="entry name" value="BCAT-like_C"/>
</dbReference>
<keyword evidence="11 17" id="KW-0100">Branched-chain amino acid biosynthesis</keyword>
<dbReference type="GO" id="GO:0009507">
    <property type="term" value="C:chloroplast"/>
    <property type="evidence" value="ECO:0007669"/>
    <property type="project" value="EnsemblPlants"/>
</dbReference>
<dbReference type="CDD" id="cd01557">
    <property type="entry name" value="BCAT_beta_family"/>
    <property type="match status" value="1"/>
</dbReference>
<evidence type="ECO:0000256" key="9">
    <source>
        <dbReference type="ARBA" id="ARBA00022898"/>
    </source>
</evidence>
<dbReference type="InterPro" id="IPR043131">
    <property type="entry name" value="BCAT-like_N"/>
</dbReference>
<dbReference type="InterPro" id="IPR001544">
    <property type="entry name" value="Aminotrans_IV"/>
</dbReference>
<evidence type="ECO:0000256" key="12">
    <source>
        <dbReference type="ARBA" id="ARBA00048212"/>
    </source>
</evidence>
<dbReference type="OMA" id="VGMNAAY"/>
<evidence type="ECO:0000256" key="1">
    <source>
        <dbReference type="ARBA" id="ARBA00001933"/>
    </source>
</evidence>
<name>A0A2P6RPD1_ROSCH</name>
<evidence type="ECO:0000256" key="17">
    <source>
        <dbReference type="RuleBase" id="RU004517"/>
    </source>
</evidence>
<evidence type="ECO:0000256" key="15">
    <source>
        <dbReference type="RuleBase" id="RU004106"/>
    </source>
</evidence>
<keyword evidence="9 16" id="KW-0663">Pyridoxal phosphate</keyword>
<dbReference type="EC" id="2.6.1.42" evidence="17"/>
<comment type="pathway">
    <text evidence="3">Amino-acid biosynthesis; L-valine biosynthesis; L-valine from pyruvate: step 4/4.</text>
</comment>
<comment type="pathway">
    <text evidence="2">Amino-acid biosynthesis; L-isoleucine biosynthesis; L-isoleucine from 2-oxobutanoate: step 4/4.</text>
</comment>
<evidence type="ECO:0000256" key="8">
    <source>
        <dbReference type="ARBA" id="ARBA00022679"/>
    </source>
</evidence>
<dbReference type="FunFam" id="3.30.470.10:FF:000003">
    <property type="entry name" value="Branched-chain-amino-acid aminotransferase"/>
    <property type="match status" value="1"/>
</dbReference>
<keyword evidence="10" id="KW-0809">Transit peptide</keyword>
<dbReference type="Proteomes" id="UP000238479">
    <property type="component" value="Chromosome 2"/>
</dbReference>
<gene>
    <name evidence="18" type="ORF">RchiOBHm_Chr2g0109141</name>
</gene>
<dbReference type="NCBIfam" id="TIGR01123">
    <property type="entry name" value="ilvE_II"/>
    <property type="match status" value="1"/>
</dbReference>
<dbReference type="PROSITE" id="PS00770">
    <property type="entry name" value="AA_TRANSFER_CLASS_4"/>
    <property type="match status" value="1"/>
</dbReference>
<evidence type="ECO:0000256" key="6">
    <source>
        <dbReference type="ARBA" id="ARBA00022576"/>
    </source>
</evidence>
<evidence type="ECO:0000256" key="7">
    <source>
        <dbReference type="ARBA" id="ARBA00022605"/>
    </source>
</evidence>
<keyword evidence="19" id="KW-1185">Reference proteome</keyword>
<dbReference type="SUPFAM" id="SSF56752">
    <property type="entry name" value="D-aminoacid aminotransferase-like PLP-dependent enzymes"/>
    <property type="match status" value="1"/>
</dbReference>
<evidence type="ECO:0000313" key="18">
    <source>
        <dbReference type="EMBL" id="PRQ48299.1"/>
    </source>
</evidence>
<comment type="catalytic activity">
    <reaction evidence="12 17">
        <text>L-valine + 2-oxoglutarate = 3-methyl-2-oxobutanoate + L-glutamate</text>
        <dbReference type="Rhea" id="RHEA:24813"/>
        <dbReference type="ChEBI" id="CHEBI:11851"/>
        <dbReference type="ChEBI" id="CHEBI:16810"/>
        <dbReference type="ChEBI" id="CHEBI:29985"/>
        <dbReference type="ChEBI" id="CHEBI:57762"/>
        <dbReference type="EC" id="2.6.1.42"/>
    </reaction>
</comment>
<dbReference type="STRING" id="74649.A0A2P6RPD1"/>
<dbReference type="GO" id="GO:0008652">
    <property type="term" value="P:amino acid biosynthetic process"/>
    <property type="evidence" value="ECO:0007669"/>
    <property type="project" value="UniProtKB-KW"/>
</dbReference>
<keyword evidence="7 17" id="KW-0028">Amino-acid biosynthesis</keyword>
<proteinExistence type="inferred from homology"/>
<evidence type="ECO:0000256" key="11">
    <source>
        <dbReference type="ARBA" id="ARBA00023304"/>
    </source>
</evidence>
<dbReference type="AlphaFoldDB" id="A0A2P6RPD1"/>
<evidence type="ECO:0000256" key="2">
    <source>
        <dbReference type="ARBA" id="ARBA00004824"/>
    </source>
</evidence>
<evidence type="ECO:0000256" key="14">
    <source>
        <dbReference type="ARBA" id="ARBA00049229"/>
    </source>
</evidence>
<comment type="pathway">
    <text evidence="4">Amino-acid biosynthesis; L-leucine biosynthesis; L-leucine from 3-methyl-2-oxobutanoate: step 4/4.</text>
</comment>
<evidence type="ECO:0000256" key="16">
    <source>
        <dbReference type="RuleBase" id="RU004516"/>
    </source>
</evidence>
<accession>A0A2P6RPD1</accession>
<evidence type="ECO:0000256" key="10">
    <source>
        <dbReference type="ARBA" id="ARBA00022946"/>
    </source>
</evidence>
<evidence type="ECO:0000256" key="13">
    <source>
        <dbReference type="ARBA" id="ARBA00048798"/>
    </source>
</evidence>
<dbReference type="InterPro" id="IPR033939">
    <property type="entry name" value="BCAT_family"/>
</dbReference>
<keyword evidence="8 17" id="KW-0808">Transferase</keyword>
<dbReference type="GO" id="GO:0052655">
    <property type="term" value="F:L-valine-2-oxoglutarate transaminase activity"/>
    <property type="evidence" value="ECO:0007669"/>
    <property type="project" value="RHEA"/>
</dbReference>
<keyword evidence="6 17" id="KW-0032">Aminotransferase</keyword>
<dbReference type="Gramene" id="PRQ48299">
    <property type="protein sequence ID" value="PRQ48299"/>
    <property type="gene ID" value="RchiOBHm_Chr2g0109141"/>
</dbReference>
<dbReference type="InterPro" id="IPR018300">
    <property type="entry name" value="Aminotrans_IV_CS"/>
</dbReference>
<comment type="cofactor">
    <cofactor evidence="1 16">
        <name>pyridoxal 5'-phosphate</name>
        <dbReference type="ChEBI" id="CHEBI:597326"/>
    </cofactor>
</comment>
<evidence type="ECO:0000256" key="5">
    <source>
        <dbReference type="ARBA" id="ARBA00009320"/>
    </source>
</evidence>
<dbReference type="EMBL" id="PDCK01000040">
    <property type="protein sequence ID" value="PRQ48299.1"/>
    <property type="molecule type" value="Genomic_DNA"/>
</dbReference>
<dbReference type="Pfam" id="PF01063">
    <property type="entry name" value="Aminotran_4"/>
    <property type="match status" value="1"/>
</dbReference>
<dbReference type="FunFam" id="3.20.10.10:FF:000003">
    <property type="entry name" value="Branched-chain-amino-acid aminotransferase"/>
    <property type="match status" value="1"/>
</dbReference>
<comment type="caution">
    <text evidence="18">The sequence shown here is derived from an EMBL/GenBank/DDBJ whole genome shotgun (WGS) entry which is preliminary data.</text>
</comment>
<dbReference type="InterPro" id="IPR036038">
    <property type="entry name" value="Aminotransferase-like"/>
</dbReference>
<dbReference type="Gene3D" id="3.20.10.10">
    <property type="entry name" value="D-amino Acid Aminotransferase, subunit A, domain 2"/>
    <property type="match status" value="1"/>
</dbReference>
<dbReference type="InterPro" id="IPR005786">
    <property type="entry name" value="B_amino_transII"/>
</dbReference>
<dbReference type="Gene3D" id="3.30.470.10">
    <property type="match status" value="1"/>
</dbReference>
<comment type="catalytic activity">
    <reaction evidence="13 17">
        <text>L-isoleucine + 2-oxoglutarate = (S)-3-methyl-2-oxopentanoate + L-glutamate</text>
        <dbReference type="Rhea" id="RHEA:24801"/>
        <dbReference type="ChEBI" id="CHEBI:16810"/>
        <dbReference type="ChEBI" id="CHEBI:29985"/>
        <dbReference type="ChEBI" id="CHEBI:35146"/>
        <dbReference type="ChEBI" id="CHEBI:58045"/>
        <dbReference type="EC" id="2.6.1.42"/>
    </reaction>
</comment>
<protein>
    <recommendedName>
        <fullName evidence="17">Branched-chain-amino-acid aminotransferase</fullName>
        <ecNumber evidence="17">2.6.1.42</ecNumber>
    </recommendedName>
</protein>
<evidence type="ECO:0000313" key="19">
    <source>
        <dbReference type="Proteomes" id="UP000238479"/>
    </source>
</evidence>
<dbReference type="GO" id="GO:0009082">
    <property type="term" value="P:branched-chain amino acid biosynthetic process"/>
    <property type="evidence" value="ECO:0007669"/>
    <property type="project" value="UniProtKB-KW"/>
</dbReference>
<reference evidence="18 19" key="1">
    <citation type="journal article" date="2018" name="Nat. Genet.">
        <title>The Rosa genome provides new insights in the design of modern roses.</title>
        <authorList>
            <person name="Bendahmane M."/>
        </authorList>
    </citation>
    <scope>NUCLEOTIDE SEQUENCE [LARGE SCALE GENOMIC DNA]</scope>
    <source>
        <strain evidence="19">cv. Old Blush</strain>
    </source>
</reference>
<dbReference type="PANTHER" id="PTHR42825">
    <property type="entry name" value="AMINO ACID AMINOTRANSFERASE"/>
    <property type="match status" value="1"/>
</dbReference>
<evidence type="ECO:0000256" key="4">
    <source>
        <dbReference type="ARBA" id="ARBA00005072"/>
    </source>
</evidence>
<comment type="similarity">
    <text evidence="5 15">Belongs to the class-IV pyridoxal-phosphate-dependent aminotransferase family.</text>
</comment>
<dbReference type="GO" id="GO:0052656">
    <property type="term" value="F:L-isoleucine-2-oxoglutarate transaminase activity"/>
    <property type="evidence" value="ECO:0007669"/>
    <property type="project" value="RHEA"/>
</dbReference>
<dbReference type="GO" id="GO:0052654">
    <property type="term" value="F:L-leucine-2-oxoglutarate transaminase activity"/>
    <property type="evidence" value="ECO:0007669"/>
    <property type="project" value="RHEA"/>
</dbReference>
<dbReference type="NCBIfam" id="NF009897">
    <property type="entry name" value="PRK13357.1"/>
    <property type="match status" value="1"/>
</dbReference>